<organism evidence="6 7">
    <name type="scientific">Georgenia satyanarayanai</name>
    <dbReference type="NCBI Taxonomy" id="860221"/>
    <lineage>
        <taxon>Bacteria</taxon>
        <taxon>Bacillati</taxon>
        <taxon>Actinomycetota</taxon>
        <taxon>Actinomycetes</taxon>
        <taxon>Micrococcales</taxon>
        <taxon>Bogoriellaceae</taxon>
        <taxon>Georgenia</taxon>
    </lineage>
</organism>
<keyword evidence="3" id="KW-0547">Nucleotide-binding</keyword>
<protein>
    <submittedName>
        <fullName evidence="6">ABC-2 type transport system ATP-binding protein</fullName>
    </submittedName>
</protein>
<sequence>MLRLDDVSCRFGDVRGLAGVTLDVPAGQIVALVGMNGAGKTTLMRLVLGMLRPEEGTVRLFGQPLATLPVTQWRHVGAFVEVPLAYPELTVRENLRIAGLLRGTERARVEEALDQWRLGPVADRRYRRLSLGNKQRVGLAAALQHDPRLVVLDEPTNALDPASVIMLREYLVRRARDGAAVLVSSHHLDEVARIADRIVVVNSGRLIGELDPAAPDLERLFFAQVLADDAQREEQA</sequence>
<dbReference type="PROSITE" id="PS00211">
    <property type="entry name" value="ABC_TRANSPORTER_1"/>
    <property type="match status" value="1"/>
</dbReference>
<comment type="similarity">
    <text evidence="1">Belongs to the ABC transporter superfamily.</text>
</comment>
<dbReference type="GO" id="GO:0005524">
    <property type="term" value="F:ATP binding"/>
    <property type="evidence" value="ECO:0007669"/>
    <property type="project" value="UniProtKB-KW"/>
</dbReference>
<dbReference type="Proteomes" id="UP000250222">
    <property type="component" value="Unassembled WGS sequence"/>
</dbReference>
<proteinExistence type="inferred from homology"/>
<dbReference type="RefSeq" id="WP_258369222.1">
    <property type="nucleotide sequence ID" value="NZ_QKLZ01000002.1"/>
</dbReference>
<dbReference type="EMBL" id="UETB01000002">
    <property type="protein sequence ID" value="SSA39175.1"/>
    <property type="molecule type" value="Genomic_DNA"/>
</dbReference>
<dbReference type="SMART" id="SM00382">
    <property type="entry name" value="AAA"/>
    <property type="match status" value="1"/>
</dbReference>
<dbReference type="InterPro" id="IPR003593">
    <property type="entry name" value="AAA+_ATPase"/>
</dbReference>
<dbReference type="InterPro" id="IPR017871">
    <property type="entry name" value="ABC_transporter-like_CS"/>
</dbReference>
<dbReference type="SUPFAM" id="SSF52540">
    <property type="entry name" value="P-loop containing nucleoside triphosphate hydrolases"/>
    <property type="match status" value="1"/>
</dbReference>
<dbReference type="InterPro" id="IPR003439">
    <property type="entry name" value="ABC_transporter-like_ATP-bd"/>
</dbReference>
<dbReference type="GO" id="GO:0016887">
    <property type="term" value="F:ATP hydrolysis activity"/>
    <property type="evidence" value="ECO:0007669"/>
    <property type="project" value="InterPro"/>
</dbReference>
<keyword evidence="2" id="KW-0813">Transport</keyword>
<evidence type="ECO:0000256" key="4">
    <source>
        <dbReference type="ARBA" id="ARBA00022840"/>
    </source>
</evidence>
<dbReference type="AlphaFoldDB" id="A0A2Y9A4N4"/>
<evidence type="ECO:0000256" key="1">
    <source>
        <dbReference type="ARBA" id="ARBA00005417"/>
    </source>
</evidence>
<dbReference type="PROSITE" id="PS50893">
    <property type="entry name" value="ABC_TRANSPORTER_2"/>
    <property type="match status" value="1"/>
</dbReference>
<dbReference type="Gene3D" id="3.40.50.300">
    <property type="entry name" value="P-loop containing nucleotide triphosphate hydrolases"/>
    <property type="match status" value="1"/>
</dbReference>
<dbReference type="PANTHER" id="PTHR43335:SF4">
    <property type="entry name" value="ABC TRANSPORTER, ATP-BINDING PROTEIN"/>
    <property type="match status" value="1"/>
</dbReference>
<gene>
    <name evidence="6" type="ORF">SAMN05216184_10292</name>
</gene>
<evidence type="ECO:0000256" key="3">
    <source>
        <dbReference type="ARBA" id="ARBA00022741"/>
    </source>
</evidence>
<name>A0A2Y9A4N4_9MICO</name>
<evidence type="ECO:0000313" key="7">
    <source>
        <dbReference type="Proteomes" id="UP000250222"/>
    </source>
</evidence>
<dbReference type="InterPro" id="IPR027417">
    <property type="entry name" value="P-loop_NTPase"/>
</dbReference>
<dbReference type="PANTHER" id="PTHR43335">
    <property type="entry name" value="ABC TRANSPORTER, ATP-BINDING PROTEIN"/>
    <property type="match status" value="1"/>
</dbReference>
<dbReference type="Pfam" id="PF00005">
    <property type="entry name" value="ABC_tran"/>
    <property type="match status" value="1"/>
</dbReference>
<evidence type="ECO:0000256" key="2">
    <source>
        <dbReference type="ARBA" id="ARBA00022448"/>
    </source>
</evidence>
<reference evidence="6 7" key="1">
    <citation type="submission" date="2016-10" db="EMBL/GenBank/DDBJ databases">
        <authorList>
            <person name="Cai Z."/>
        </authorList>
    </citation>
    <scope>NUCLEOTIDE SEQUENCE [LARGE SCALE GENOMIC DNA]</scope>
    <source>
        <strain evidence="6 7">CGMCC 1.10826</strain>
    </source>
</reference>
<keyword evidence="7" id="KW-1185">Reference proteome</keyword>
<feature type="domain" description="ABC transporter" evidence="5">
    <location>
        <begin position="2"/>
        <end position="228"/>
    </location>
</feature>
<keyword evidence="4 6" id="KW-0067">ATP-binding</keyword>
<evidence type="ECO:0000313" key="6">
    <source>
        <dbReference type="EMBL" id="SSA39175.1"/>
    </source>
</evidence>
<accession>A0A2Y9A4N4</accession>
<evidence type="ECO:0000259" key="5">
    <source>
        <dbReference type="PROSITE" id="PS50893"/>
    </source>
</evidence>